<evidence type="ECO:0000313" key="3">
    <source>
        <dbReference type="Proteomes" id="UP001329825"/>
    </source>
</evidence>
<protein>
    <submittedName>
        <fullName evidence="2">Uncharacterized protein</fullName>
    </submittedName>
</protein>
<keyword evidence="3" id="KW-1185">Reference proteome</keyword>
<dbReference type="GeneID" id="87958585"/>
<evidence type="ECO:0000256" key="1">
    <source>
        <dbReference type="SAM" id="MobiDB-lite"/>
    </source>
</evidence>
<feature type="compositionally biased region" description="Low complexity" evidence="1">
    <location>
        <begin position="25"/>
        <end position="35"/>
    </location>
</feature>
<feature type="region of interest" description="Disordered" evidence="1">
    <location>
        <begin position="1"/>
        <end position="35"/>
    </location>
</feature>
<name>A0ABZ1D830_9TREE</name>
<proteinExistence type="predicted"/>
<evidence type="ECO:0000313" key="2">
    <source>
        <dbReference type="EMBL" id="WRT69469.1"/>
    </source>
</evidence>
<dbReference type="EMBL" id="CP141889">
    <property type="protein sequence ID" value="WRT69469.1"/>
    <property type="molecule type" value="Genomic_DNA"/>
</dbReference>
<reference evidence="2 3" key="1">
    <citation type="submission" date="2024-01" db="EMBL/GenBank/DDBJ databases">
        <title>Comparative genomics of Cryptococcus and Kwoniella reveals pathogenesis evolution and contrasting modes of karyotype evolution via chromosome fusion or intercentromeric recombination.</title>
        <authorList>
            <person name="Coelho M.A."/>
            <person name="David-Palma M."/>
            <person name="Shea T."/>
            <person name="Bowers K."/>
            <person name="McGinley-Smith S."/>
            <person name="Mohammad A.W."/>
            <person name="Gnirke A."/>
            <person name="Yurkov A.M."/>
            <person name="Nowrousian M."/>
            <person name="Sun S."/>
            <person name="Cuomo C.A."/>
            <person name="Heitman J."/>
        </authorList>
    </citation>
    <scope>NUCLEOTIDE SEQUENCE [LARGE SCALE GENOMIC DNA]</scope>
    <source>
        <strain evidence="2">CBS 11374</strain>
    </source>
</reference>
<accession>A0ABZ1D830</accession>
<sequence>MGNRRKSVSTRSISNGQVKSVNPYSNPSSLSNSTSTSSLAIRSLSSLLIEKPWMESTSKPDIATEALLARFRGLFQDGTDERNILRMISDGDTLLYEASQRPKLKNLLNEIENIDLSKPRSRLGSMNTGSKPSILVTEDEVMTVGSIVRGILHGRSSSVSDLVENSLPLDEHGGLDEWN</sequence>
<feature type="compositionally biased region" description="Polar residues" evidence="1">
    <location>
        <begin position="9"/>
        <end position="24"/>
    </location>
</feature>
<organism evidence="2 3">
    <name type="scientific">Kwoniella shivajii</name>
    <dbReference type="NCBI Taxonomy" id="564305"/>
    <lineage>
        <taxon>Eukaryota</taxon>
        <taxon>Fungi</taxon>
        <taxon>Dikarya</taxon>
        <taxon>Basidiomycota</taxon>
        <taxon>Agaricomycotina</taxon>
        <taxon>Tremellomycetes</taxon>
        <taxon>Tremellales</taxon>
        <taxon>Cryptococcaceae</taxon>
        <taxon>Kwoniella</taxon>
    </lineage>
</organism>
<gene>
    <name evidence="2" type="ORF">IL334_006455</name>
</gene>
<dbReference type="RefSeq" id="XP_062794208.1">
    <property type="nucleotide sequence ID" value="XM_062938157.1"/>
</dbReference>
<dbReference type="Proteomes" id="UP001329825">
    <property type="component" value="Chromosome 9"/>
</dbReference>